<comment type="caution">
    <text evidence="2">The sequence shown here is derived from an EMBL/GenBank/DDBJ whole genome shotgun (WGS) entry which is preliminary data.</text>
</comment>
<dbReference type="EMBL" id="BJXN01000016">
    <property type="protein sequence ID" value="GEM90576.1"/>
    <property type="molecule type" value="Genomic_DNA"/>
</dbReference>
<evidence type="ECO:0000313" key="3">
    <source>
        <dbReference type="Proteomes" id="UP000321827"/>
    </source>
</evidence>
<dbReference type="AlphaFoldDB" id="A0A511RP54"/>
<proteinExistence type="inferred from homology"/>
<organism evidence="2 3">
    <name type="scientific">Oceanithermus desulfurans NBRC 100063</name>
    <dbReference type="NCBI Taxonomy" id="1227550"/>
    <lineage>
        <taxon>Bacteria</taxon>
        <taxon>Thermotogati</taxon>
        <taxon>Deinococcota</taxon>
        <taxon>Deinococci</taxon>
        <taxon>Thermales</taxon>
        <taxon>Thermaceae</taxon>
        <taxon>Oceanithermus</taxon>
    </lineage>
</organism>
<gene>
    <name evidence="2" type="ORF">ODE01S_20100</name>
</gene>
<comment type="similarity">
    <text evidence="1">Belongs to the asp23 family.</text>
</comment>
<reference evidence="2 3" key="1">
    <citation type="submission" date="2019-07" db="EMBL/GenBank/DDBJ databases">
        <title>Whole genome shotgun sequence of Oceanithermus desulfurans NBRC 100063.</title>
        <authorList>
            <person name="Hosoyama A."/>
            <person name="Uohara A."/>
            <person name="Ohji S."/>
            <person name="Ichikawa N."/>
        </authorList>
    </citation>
    <scope>NUCLEOTIDE SEQUENCE [LARGE SCALE GENOMIC DNA]</scope>
    <source>
        <strain evidence="2 3">NBRC 100063</strain>
    </source>
</reference>
<dbReference type="Proteomes" id="UP000321827">
    <property type="component" value="Unassembled WGS sequence"/>
</dbReference>
<dbReference type="RefSeq" id="WP_147148437.1">
    <property type="nucleotide sequence ID" value="NZ_BJXN01000016.1"/>
</dbReference>
<protein>
    <submittedName>
        <fullName evidence="2">Alkaline-shock protein</fullName>
    </submittedName>
</protein>
<dbReference type="InterPro" id="IPR005531">
    <property type="entry name" value="Asp23"/>
</dbReference>
<dbReference type="PANTHER" id="PTHR34297">
    <property type="entry name" value="HYPOTHETICAL CYTOSOLIC PROTEIN-RELATED"/>
    <property type="match status" value="1"/>
</dbReference>
<evidence type="ECO:0000313" key="2">
    <source>
        <dbReference type="EMBL" id="GEM90576.1"/>
    </source>
</evidence>
<dbReference type="PANTHER" id="PTHR34297:SF2">
    <property type="entry name" value="ASP23_GLS24 FAMILY ENVELOPE STRESS RESPONSE PROTEIN"/>
    <property type="match status" value="1"/>
</dbReference>
<dbReference type="OrthoDB" id="26156at2"/>
<accession>A0A511RP54</accession>
<sequence>MKGNITVTEQALAAIVGLAAHEVPGVVGMSPVGIRDGLSRILGRSEASQGVVIKADPAKPGSYQADLYVVVAFGVKVPTVVEGIAERAEWAAEKLAGVKLERVHVHVVGVSRG</sequence>
<name>A0A511RP54_9DEIN</name>
<evidence type="ECO:0000256" key="1">
    <source>
        <dbReference type="ARBA" id="ARBA00005721"/>
    </source>
</evidence>
<dbReference type="Pfam" id="PF03780">
    <property type="entry name" value="Asp23"/>
    <property type="match status" value="1"/>
</dbReference>